<comment type="caution">
    <text evidence="2">The sequence shown here is derived from an EMBL/GenBank/DDBJ whole genome shotgun (WGS) entry which is preliminary data.</text>
</comment>
<evidence type="ECO:0008006" key="4">
    <source>
        <dbReference type="Google" id="ProtNLM"/>
    </source>
</evidence>
<keyword evidence="3" id="KW-1185">Reference proteome</keyword>
<dbReference type="EMBL" id="JBHSBC010000001">
    <property type="protein sequence ID" value="MFC3978817.1"/>
    <property type="molecule type" value="Genomic_DNA"/>
</dbReference>
<name>A0ABV8EUV5_9ACTN</name>
<proteinExistence type="predicted"/>
<organism evidence="2 3">
    <name type="scientific">Streptosporangium jomthongense</name>
    <dbReference type="NCBI Taxonomy" id="1193683"/>
    <lineage>
        <taxon>Bacteria</taxon>
        <taxon>Bacillati</taxon>
        <taxon>Actinomycetota</taxon>
        <taxon>Actinomycetes</taxon>
        <taxon>Streptosporangiales</taxon>
        <taxon>Streptosporangiaceae</taxon>
        <taxon>Streptosporangium</taxon>
    </lineage>
</organism>
<dbReference type="Proteomes" id="UP001595698">
    <property type="component" value="Unassembled WGS sequence"/>
</dbReference>
<reference evidence="3" key="1">
    <citation type="journal article" date="2019" name="Int. J. Syst. Evol. Microbiol.">
        <title>The Global Catalogue of Microorganisms (GCM) 10K type strain sequencing project: providing services to taxonomists for standard genome sequencing and annotation.</title>
        <authorList>
            <consortium name="The Broad Institute Genomics Platform"/>
            <consortium name="The Broad Institute Genome Sequencing Center for Infectious Disease"/>
            <person name="Wu L."/>
            <person name="Ma J."/>
        </authorList>
    </citation>
    <scope>NUCLEOTIDE SEQUENCE [LARGE SCALE GENOMIC DNA]</scope>
    <source>
        <strain evidence="3">TBRC 7912</strain>
    </source>
</reference>
<evidence type="ECO:0000313" key="3">
    <source>
        <dbReference type="Proteomes" id="UP001595698"/>
    </source>
</evidence>
<sequence>MRRDERLRKKRLRRERERARRERQEALDRERRLNELAGDPDGAWTRVESLVSTGKSREYGQAVALLRDLWALADREGDLNAFGEGLALLRQRHRGKSSLLRRIDEAGLSSA</sequence>
<feature type="coiled-coil region" evidence="1">
    <location>
        <begin position="2"/>
        <end position="36"/>
    </location>
</feature>
<evidence type="ECO:0000256" key="1">
    <source>
        <dbReference type="SAM" id="Coils"/>
    </source>
</evidence>
<evidence type="ECO:0000313" key="2">
    <source>
        <dbReference type="EMBL" id="MFC3978817.1"/>
    </source>
</evidence>
<gene>
    <name evidence="2" type="ORF">ACFOYY_01695</name>
</gene>
<protein>
    <recommendedName>
        <fullName evidence="4">Tetratricopeptide repeat protein</fullName>
    </recommendedName>
</protein>
<accession>A0ABV8EUV5</accession>
<keyword evidence="1" id="KW-0175">Coiled coil</keyword>
<dbReference type="RefSeq" id="WP_386187138.1">
    <property type="nucleotide sequence ID" value="NZ_JBHSBC010000001.1"/>
</dbReference>